<evidence type="ECO:0000256" key="1">
    <source>
        <dbReference type="SAM" id="MobiDB-lite"/>
    </source>
</evidence>
<organism evidence="2 3">
    <name type="scientific">Marivirga atlantica</name>
    <dbReference type="NCBI Taxonomy" id="1548457"/>
    <lineage>
        <taxon>Bacteria</taxon>
        <taxon>Pseudomonadati</taxon>
        <taxon>Bacteroidota</taxon>
        <taxon>Cytophagia</taxon>
        <taxon>Cytophagales</taxon>
        <taxon>Marivirgaceae</taxon>
        <taxon>Marivirga</taxon>
    </lineage>
</organism>
<evidence type="ECO:0000313" key="2">
    <source>
        <dbReference type="EMBL" id="MBL0764993.1"/>
    </source>
</evidence>
<feature type="region of interest" description="Disordered" evidence="1">
    <location>
        <begin position="38"/>
        <end position="62"/>
    </location>
</feature>
<name>A0A937AEY1_9BACT</name>
<comment type="caution">
    <text evidence="2">The sequence shown here is derived from an EMBL/GenBank/DDBJ whole genome shotgun (WGS) entry which is preliminary data.</text>
</comment>
<reference evidence="2" key="1">
    <citation type="submission" date="2021-01" db="EMBL/GenBank/DDBJ databases">
        <title>Marivirga sp. nov., isolated from intertidal surface sediments.</title>
        <authorList>
            <person name="Zhang M."/>
        </authorList>
    </citation>
    <scope>NUCLEOTIDE SEQUENCE</scope>
    <source>
        <strain evidence="2">SM1354</strain>
    </source>
</reference>
<gene>
    <name evidence="2" type="ORF">JKP34_07000</name>
</gene>
<evidence type="ECO:0000313" key="3">
    <source>
        <dbReference type="Proteomes" id="UP000642920"/>
    </source>
</evidence>
<dbReference type="EMBL" id="JAERQG010000001">
    <property type="protein sequence ID" value="MBL0764993.1"/>
    <property type="molecule type" value="Genomic_DNA"/>
</dbReference>
<proteinExistence type="predicted"/>
<dbReference type="Proteomes" id="UP000642920">
    <property type="component" value="Unassembled WGS sequence"/>
</dbReference>
<dbReference type="RefSeq" id="WP_201919082.1">
    <property type="nucleotide sequence ID" value="NZ_JAERQG010000001.1"/>
</dbReference>
<feature type="compositionally biased region" description="Polar residues" evidence="1">
    <location>
        <begin position="42"/>
        <end position="62"/>
    </location>
</feature>
<keyword evidence="3" id="KW-1185">Reference proteome</keyword>
<protein>
    <submittedName>
        <fullName evidence="2">Uncharacterized protein</fullName>
    </submittedName>
</protein>
<dbReference type="AlphaFoldDB" id="A0A937AEY1"/>
<sequence>MAYSVVANVGFARKCIDAGNGNAVMRIKTDPSLPYGFHESIGPTNPEGNSASSCFSTWNPIE</sequence>
<accession>A0A937AEY1</accession>